<keyword evidence="3" id="KW-1185">Reference proteome</keyword>
<reference evidence="2 3" key="1">
    <citation type="submission" date="2023-03" db="EMBL/GenBank/DDBJ databases">
        <title>WGS of Gossypium arboreum.</title>
        <authorList>
            <person name="Yu D."/>
        </authorList>
    </citation>
    <scope>NUCLEOTIDE SEQUENCE [LARGE SCALE GENOMIC DNA]</scope>
    <source>
        <tissue evidence="2">Leaf</tissue>
    </source>
</reference>
<name>A0ABR0QUK2_GOSAR</name>
<evidence type="ECO:0000256" key="1">
    <source>
        <dbReference type="SAM" id="MobiDB-lite"/>
    </source>
</evidence>
<organism evidence="2 3">
    <name type="scientific">Gossypium arboreum</name>
    <name type="common">Tree cotton</name>
    <name type="synonym">Gossypium nanking</name>
    <dbReference type="NCBI Taxonomy" id="29729"/>
    <lineage>
        <taxon>Eukaryota</taxon>
        <taxon>Viridiplantae</taxon>
        <taxon>Streptophyta</taxon>
        <taxon>Embryophyta</taxon>
        <taxon>Tracheophyta</taxon>
        <taxon>Spermatophyta</taxon>
        <taxon>Magnoliopsida</taxon>
        <taxon>eudicotyledons</taxon>
        <taxon>Gunneridae</taxon>
        <taxon>Pentapetalae</taxon>
        <taxon>rosids</taxon>
        <taxon>malvids</taxon>
        <taxon>Malvales</taxon>
        <taxon>Malvaceae</taxon>
        <taxon>Malvoideae</taxon>
        <taxon>Gossypium</taxon>
    </lineage>
</organism>
<proteinExistence type="predicted"/>
<protein>
    <submittedName>
        <fullName evidence="2">Uncharacterized protein</fullName>
    </submittedName>
</protein>
<comment type="caution">
    <text evidence="2">The sequence shown here is derived from an EMBL/GenBank/DDBJ whole genome shotgun (WGS) entry which is preliminary data.</text>
</comment>
<gene>
    <name evidence="2" type="ORF">PVK06_005059</name>
</gene>
<evidence type="ECO:0000313" key="2">
    <source>
        <dbReference type="EMBL" id="KAK5842676.1"/>
    </source>
</evidence>
<feature type="region of interest" description="Disordered" evidence="1">
    <location>
        <begin position="48"/>
        <end position="69"/>
    </location>
</feature>
<dbReference type="Proteomes" id="UP001358586">
    <property type="component" value="Chromosome 2"/>
</dbReference>
<accession>A0ABR0QUK2</accession>
<dbReference type="EMBL" id="JARKNE010000002">
    <property type="protein sequence ID" value="KAK5842676.1"/>
    <property type="molecule type" value="Genomic_DNA"/>
</dbReference>
<sequence length="69" mass="7707">MRYAHELFLRAVLGVIKVTTIIQVRLTAFCELNKAIDINVLISSSRKKHKTSTGVVPINPPNEKEESST</sequence>
<evidence type="ECO:0000313" key="3">
    <source>
        <dbReference type="Proteomes" id="UP001358586"/>
    </source>
</evidence>